<gene>
    <name evidence="3" type="ORF">IEN85_16225</name>
</gene>
<dbReference type="AlphaFoldDB" id="A0A927IIR8"/>
<accession>A0A927IIR8</accession>
<comment type="caution">
    <text evidence="3">The sequence shown here is derived from an EMBL/GenBank/DDBJ whole genome shotgun (WGS) entry which is preliminary data.</text>
</comment>
<reference evidence="3" key="1">
    <citation type="submission" date="2020-09" db="EMBL/GenBank/DDBJ databases">
        <title>Pelagicoccus enzymogenes sp. nov. with an EPS production, isolated from marine sediment.</title>
        <authorList>
            <person name="Feng X."/>
        </authorList>
    </citation>
    <scope>NUCLEOTIDE SEQUENCE</scope>
    <source>
        <strain evidence="3">NFK12</strain>
    </source>
</reference>
<proteinExistence type="predicted"/>
<evidence type="ECO:0000259" key="2">
    <source>
        <dbReference type="Pfam" id="PF13408"/>
    </source>
</evidence>
<evidence type="ECO:0000256" key="1">
    <source>
        <dbReference type="SAM" id="Coils"/>
    </source>
</evidence>
<protein>
    <submittedName>
        <fullName evidence="3">Recombinase zinc beta ribbon domain-containing protein</fullName>
    </submittedName>
</protein>
<dbReference type="EMBL" id="JACYFG010000038">
    <property type="protein sequence ID" value="MBD5781048.1"/>
    <property type="molecule type" value="Genomic_DNA"/>
</dbReference>
<dbReference type="Pfam" id="PF13408">
    <property type="entry name" value="Zn_ribbon_recom"/>
    <property type="match status" value="1"/>
</dbReference>
<dbReference type="InterPro" id="IPR025827">
    <property type="entry name" value="Zn_ribbon_recom_dom"/>
</dbReference>
<keyword evidence="4" id="KW-1185">Reference proteome</keyword>
<evidence type="ECO:0000313" key="4">
    <source>
        <dbReference type="Proteomes" id="UP000622317"/>
    </source>
</evidence>
<feature type="coiled-coil region" evidence="1">
    <location>
        <begin position="90"/>
        <end position="153"/>
    </location>
</feature>
<feature type="domain" description="Recombinase zinc beta ribbon" evidence="2">
    <location>
        <begin position="1"/>
        <end position="58"/>
    </location>
</feature>
<dbReference type="Proteomes" id="UP000622317">
    <property type="component" value="Unassembled WGS sequence"/>
</dbReference>
<sequence>MVCTTCGRDFTPKASGNTLKNGTPHLYYDCASKIRKEKNSCGCSLPARKVETLIIDTISAIGRDKKVIESCVENLSEMKRVSTTPIREEIKTLQSELRQKLGELEKWKKKVFSVEGALAKELQSEAEAVAQRKQELEVQLAKRTLDIRAHEQELASSKDIAAALTNFSAIFEELEYPEQKELLGLLIQQIRIQKIDSANARPNKCIIGHRKSFYEMELRFTADAEQIAPLKNALPKFVELKSLASRKGFEPLSLG</sequence>
<evidence type="ECO:0000313" key="3">
    <source>
        <dbReference type="EMBL" id="MBD5781048.1"/>
    </source>
</evidence>
<keyword evidence="1" id="KW-0175">Coiled coil</keyword>
<name>A0A927IIR8_9BACT</name>
<organism evidence="3 4">
    <name type="scientific">Pelagicoccus enzymogenes</name>
    <dbReference type="NCBI Taxonomy" id="2773457"/>
    <lineage>
        <taxon>Bacteria</taxon>
        <taxon>Pseudomonadati</taxon>
        <taxon>Verrucomicrobiota</taxon>
        <taxon>Opitutia</taxon>
        <taxon>Puniceicoccales</taxon>
        <taxon>Pelagicoccaceae</taxon>
        <taxon>Pelagicoccus</taxon>
    </lineage>
</organism>